<dbReference type="RefSeq" id="WP_181729679.1">
    <property type="nucleotide sequence ID" value="NZ_JACEOR010000206.1"/>
</dbReference>
<keyword evidence="2" id="KW-1185">Reference proteome</keyword>
<accession>A0A838WSS1</accession>
<dbReference type="AlphaFoldDB" id="A0A838WSS1"/>
<dbReference type="Proteomes" id="UP000580709">
    <property type="component" value="Unassembled WGS sequence"/>
</dbReference>
<reference evidence="1 2" key="1">
    <citation type="submission" date="2020-07" db="EMBL/GenBank/DDBJ databases">
        <authorList>
            <person name="Khare M."/>
        </authorList>
    </citation>
    <scope>NUCLEOTIDE SEQUENCE [LARGE SCALE GENOMIC DNA]</scope>
    <source>
        <strain evidence="1 2">P8776</strain>
    </source>
</reference>
<name>A0A838WSS1_9CORY</name>
<sequence>MSESEYGAVWGTFNRDEILLEIVSGVREAANLEEAEEYFQQYVDLAIIEASGSSSEVTYAPVEKLAAPNTVYPDWPLTNRDTVHPQYRVLLDFTTNLRQEIERSVRLG</sequence>
<dbReference type="EMBL" id="JACEOR010000206">
    <property type="protein sequence ID" value="MBA4504784.1"/>
    <property type="molecule type" value="Genomic_DNA"/>
</dbReference>
<comment type="caution">
    <text evidence="1">The sequence shown here is derived from an EMBL/GenBank/DDBJ whole genome shotgun (WGS) entry which is preliminary data.</text>
</comment>
<gene>
    <name evidence="1" type="ORF">H0H28_05490</name>
</gene>
<proteinExistence type="predicted"/>
<protein>
    <submittedName>
        <fullName evidence="1">Uncharacterized protein</fullName>
    </submittedName>
</protein>
<organism evidence="1 2">
    <name type="scientific">Corynebacterium sanguinis</name>
    <dbReference type="NCBI Taxonomy" id="2594913"/>
    <lineage>
        <taxon>Bacteria</taxon>
        <taxon>Bacillati</taxon>
        <taxon>Actinomycetota</taxon>
        <taxon>Actinomycetes</taxon>
        <taxon>Mycobacteriales</taxon>
        <taxon>Corynebacteriaceae</taxon>
        <taxon>Corynebacterium</taxon>
    </lineage>
</organism>
<evidence type="ECO:0000313" key="1">
    <source>
        <dbReference type="EMBL" id="MBA4504784.1"/>
    </source>
</evidence>
<evidence type="ECO:0000313" key="2">
    <source>
        <dbReference type="Proteomes" id="UP000580709"/>
    </source>
</evidence>